<organism evidence="3 4">
    <name type="scientific">Methylophaga thiooxydans DMS010</name>
    <dbReference type="NCBI Taxonomy" id="637616"/>
    <lineage>
        <taxon>Bacteria</taxon>
        <taxon>Pseudomonadati</taxon>
        <taxon>Pseudomonadota</taxon>
        <taxon>Gammaproteobacteria</taxon>
        <taxon>Thiotrichales</taxon>
        <taxon>Piscirickettsiaceae</taxon>
        <taxon>Methylophaga</taxon>
    </lineage>
</organism>
<accession>C0N425</accession>
<dbReference type="SUPFAM" id="SSF56349">
    <property type="entry name" value="DNA breaking-rejoining enzymes"/>
    <property type="match status" value="1"/>
</dbReference>
<dbReference type="CDD" id="cd00397">
    <property type="entry name" value="DNA_BRE_C"/>
    <property type="match status" value="1"/>
</dbReference>
<dbReference type="GO" id="GO:0003677">
    <property type="term" value="F:DNA binding"/>
    <property type="evidence" value="ECO:0007669"/>
    <property type="project" value="InterPro"/>
</dbReference>
<evidence type="ECO:0000313" key="3">
    <source>
        <dbReference type="EMBL" id="EEF80503.1"/>
    </source>
</evidence>
<sequence>MEEKTREAYLSQAKNFIKSRLGTTNPHVQELHKALIDHALDDNPPGYGSWNKKRRALEVYYLERGIIDEAKFIKATKFPDGALYKKPGSSIKKVSNDDCNALLKGCMSKRVPDLSLAGAIAVVRITGCRPSEMMSIQLLPDNGIYIEGSKQTEDGKRGMDRHLYLDDEVFKVFSVALKQMKKELDKLKPHQTEMNAVGMLQKRLDGLNKKLFPRRKKHITFKSFRHQLGSDLKSSSHGRIYSAAILGHQSVDSINGYGDSRSGKGRMLPCPSRATMNNVRIRTVKNADFKQVLISNYGRKPDKGRVPANTKAKIGGSTA</sequence>
<evidence type="ECO:0000313" key="4">
    <source>
        <dbReference type="Proteomes" id="UP000004679"/>
    </source>
</evidence>
<dbReference type="HOGENOM" id="CLU_899741_0_0_6"/>
<evidence type="ECO:0000256" key="1">
    <source>
        <dbReference type="ARBA" id="ARBA00023172"/>
    </source>
</evidence>
<dbReference type="AlphaFoldDB" id="C0N425"/>
<dbReference type="InterPro" id="IPR013762">
    <property type="entry name" value="Integrase-like_cat_sf"/>
</dbReference>
<dbReference type="EMBL" id="GG657892">
    <property type="protein sequence ID" value="EEF80503.1"/>
    <property type="molecule type" value="Genomic_DNA"/>
</dbReference>
<protein>
    <submittedName>
        <fullName evidence="3">Site-specific recombinase, phage integrase family protein</fullName>
    </submittedName>
</protein>
<dbReference type="OrthoDB" id="8883268at2"/>
<dbReference type="Proteomes" id="UP000004679">
    <property type="component" value="Unassembled WGS sequence"/>
</dbReference>
<dbReference type="GO" id="GO:0015074">
    <property type="term" value="P:DNA integration"/>
    <property type="evidence" value="ECO:0007669"/>
    <property type="project" value="InterPro"/>
</dbReference>
<dbReference type="Gene3D" id="1.10.443.10">
    <property type="entry name" value="Intergrase catalytic core"/>
    <property type="match status" value="1"/>
</dbReference>
<proteinExistence type="predicted"/>
<dbReference type="InterPro" id="IPR011010">
    <property type="entry name" value="DNA_brk_join_enz"/>
</dbReference>
<keyword evidence="1" id="KW-0233">DNA recombination</keyword>
<keyword evidence="4" id="KW-1185">Reference proteome</keyword>
<feature type="region of interest" description="Disordered" evidence="2">
    <location>
        <begin position="298"/>
        <end position="319"/>
    </location>
</feature>
<reference evidence="3 4" key="1">
    <citation type="journal article" date="2011" name="J. Bacteriol.">
        <title>Draft genome sequence of the chemolithoheterotrophic, halophilic methylotroph Methylophaga thiooxydans DMS010.</title>
        <authorList>
            <person name="Boden R."/>
            <person name="Ferriera S."/>
            <person name="Johnson J."/>
            <person name="Kelly D.P."/>
            <person name="Murrell J.C."/>
            <person name="Schafer H."/>
        </authorList>
    </citation>
    <scope>NUCLEOTIDE SEQUENCE [LARGE SCALE GENOMIC DNA]</scope>
    <source>
        <strain evidence="3 4">DMS010</strain>
    </source>
</reference>
<dbReference type="GO" id="GO:0006310">
    <property type="term" value="P:DNA recombination"/>
    <property type="evidence" value="ECO:0007669"/>
    <property type="project" value="UniProtKB-KW"/>
</dbReference>
<gene>
    <name evidence="3" type="ORF">MDMS009_828</name>
</gene>
<evidence type="ECO:0000256" key="2">
    <source>
        <dbReference type="SAM" id="MobiDB-lite"/>
    </source>
</evidence>
<dbReference type="RefSeq" id="WP_008290579.1">
    <property type="nucleotide sequence ID" value="NZ_GG657892.1"/>
</dbReference>
<name>C0N425_9GAMM</name>